<dbReference type="Proteomes" id="UP000256779">
    <property type="component" value="Unassembled WGS sequence"/>
</dbReference>
<comment type="pathway">
    <text evidence="7 8">Cell wall biogenesis; peptidoglycan biosynthesis.</text>
</comment>
<feature type="binding site" evidence="7">
    <location>
        <position position="460"/>
    </location>
    <ligand>
        <name>meso-2,6-diaminopimelate</name>
        <dbReference type="ChEBI" id="CHEBI:57791"/>
    </ligand>
</feature>
<dbReference type="SUPFAM" id="SSF53623">
    <property type="entry name" value="MurD-like peptide ligases, catalytic domain"/>
    <property type="match status" value="1"/>
</dbReference>
<evidence type="ECO:0000256" key="3">
    <source>
        <dbReference type="ARBA" id="ARBA00022960"/>
    </source>
</evidence>
<dbReference type="NCBIfam" id="TIGR01085">
    <property type="entry name" value="murE"/>
    <property type="match status" value="1"/>
</dbReference>
<dbReference type="UniPathway" id="UPA00219"/>
<feature type="binding site" evidence="7">
    <location>
        <begin position="112"/>
        <end position="118"/>
    </location>
    <ligand>
        <name>ATP</name>
        <dbReference type="ChEBI" id="CHEBI:30616"/>
    </ligand>
</feature>
<comment type="function">
    <text evidence="7">Catalyzes the addition of meso-diaminopimelic acid to the nucleotide precursor UDP-N-acetylmuramoyl-L-alanyl-D-glutamate (UMAG) in the biosynthesis of bacterial cell-wall peptidoglycan.</text>
</comment>
<keyword evidence="7 12" id="KW-0436">Ligase</keyword>
<evidence type="ECO:0000256" key="7">
    <source>
        <dbReference type="HAMAP-Rule" id="MF_00208"/>
    </source>
</evidence>
<evidence type="ECO:0000256" key="4">
    <source>
        <dbReference type="ARBA" id="ARBA00022984"/>
    </source>
</evidence>
<keyword evidence="13" id="KW-1185">Reference proteome</keyword>
<evidence type="ECO:0000256" key="8">
    <source>
        <dbReference type="RuleBase" id="RU004135"/>
    </source>
</evidence>
<feature type="modified residue" description="N6-carboxylysine" evidence="7">
    <location>
        <position position="221"/>
    </location>
</feature>
<comment type="similarity">
    <text evidence="1 7">Belongs to the MurCDEF family. MurE subfamily.</text>
</comment>
<keyword evidence="7" id="KW-0067">ATP-binding</keyword>
<evidence type="ECO:0000313" key="12">
    <source>
        <dbReference type="EMBL" id="RED92441.1"/>
    </source>
</evidence>
<dbReference type="InterPro" id="IPR000713">
    <property type="entry name" value="Mur_ligase_N"/>
</dbReference>
<evidence type="ECO:0000256" key="1">
    <source>
        <dbReference type="ARBA" id="ARBA00005898"/>
    </source>
</evidence>
<feature type="binding site" evidence="7">
    <location>
        <position position="187"/>
    </location>
    <ligand>
        <name>UDP-N-acetyl-alpha-D-muramoyl-L-alanyl-D-glutamate</name>
        <dbReference type="ChEBI" id="CHEBI:83900"/>
    </ligand>
</feature>
<dbReference type="OrthoDB" id="9800958at2"/>
<dbReference type="SUPFAM" id="SSF63418">
    <property type="entry name" value="MurE/MurF N-terminal domain"/>
    <property type="match status" value="1"/>
</dbReference>
<dbReference type="Gene3D" id="3.40.1190.10">
    <property type="entry name" value="Mur-like, catalytic domain"/>
    <property type="match status" value="1"/>
</dbReference>
<dbReference type="PANTHER" id="PTHR23135">
    <property type="entry name" value="MUR LIGASE FAMILY MEMBER"/>
    <property type="match status" value="1"/>
</dbReference>
<dbReference type="Gene3D" id="3.90.190.20">
    <property type="entry name" value="Mur ligase, C-terminal domain"/>
    <property type="match status" value="1"/>
</dbReference>
<evidence type="ECO:0000256" key="5">
    <source>
        <dbReference type="ARBA" id="ARBA00023306"/>
    </source>
</evidence>
<dbReference type="InterPro" id="IPR035911">
    <property type="entry name" value="MurE/MurF_N"/>
</dbReference>
<feature type="binding site" evidence="7">
    <location>
        <begin position="154"/>
        <end position="155"/>
    </location>
    <ligand>
        <name>UDP-N-acetyl-alpha-D-muramoyl-L-alanyl-D-glutamate</name>
        <dbReference type="ChEBI" id="CHEBI:83900"/>
    </ligand>
</feature>
<proteinExistence type="inferred from homology"/>
<feature type="binding site" evidence="7">
    <location>
        <position position="31"/>
    </location>
    <ligand>
        <name>UDP-N-acetyl-alpha-D-muramoyl-L-alanyl-D-glutamate</name>
        <dbReference type="ChEBI" id="CHEBI:83900"/>
    </ligand>
</feature>
<comment type="cofactor">
    <cofactor evidence="7">
        <name>Mg(2+)</name>
        <dbReference type="ChEBI" id="CHEBI:18420"/>
    </cofactor>
</comment>
<feature type="binding site" evidence="7">
    <location>
        <position position="456"/>
    </location>
    <ligand>
        <name>meso-2,6-diaminopimelate</name>
        <dbReference type="ChEBI" id="CHEBI:57791"/>
    </ligand>
</feature>
<dbReference type="GO" id="GO:0008765">
    <property type="term" value="F:UDP-N-acetylmuramoylalanyl-D-glutamate-2,6-diaminopimelate ligase activity"/>
    <property type="evidence" value="ECO:0007669"/>
    <property type="project" value="UniProtKB-UniRule"/>
</dbReference>
<dbReference type="GO" id="GO:0000287">
    <property type="term" value="F:magnesium ion binding"/>
    <property type="evidence" value="ECO:0007669"/>
    <property type="project" value="UniProtKB-UniRule"/>
</dbReference>
<dbReference type="AlphaFoldDB" id="A0A3D9KYM8"/>
<evidence type="ECO:0000313" key="13">
    <source>
        <dbReference type="Proteomes" id="UP000256779"/>
    </source>
</evidence>
<sequence>MAMLKDILYGVSLTEIHGEREQDIAAIAFDSRQVKPGTLFCAIKGLTVDGHDFISTAIEAGATAVLCENLPSKLNEGITYIQVENTPAATGIVAANFYDNPSRKLKLVGVTGTNGKTTTATLLYQLFRNLGYKTGLLSTVENKIDDEVLPSQFTTPDSIQLNALLADMVKRGCTHCFMEVSSHALVQERTSGLHFQGGIFTNLSHDHLDYHETFDEYIKAKKILFDRLPKSAFALVNVDDKRGQIMLQNTKAEKNTYSLRAMADFKAKILHNTLQGLELDIDGVNAWFKLIGDFNAYNLLAVYGAAVLLEEEKEEVLTALSQMDGARGRFEQVANPNQVLAIVDYAHTPDALDNVLKTIDNLRTHQEMLVTVVGCGGNRDKSKRPEMARIAAEFSNKVILTSDNPRNEDPKQILDDMMAGISKVDQRKTMIIEDRKEAIRTACNLAGPMDIILVAGKGHETYQEINGVRNHFDDKEILKEMLDNQLG</sequence>
<organism evidence="12 13">
    <name type="scientific">Marinoscillum furvescens DSM 4134</name>
    <dbReference type="NCBI Taxonomy" id="1122208"/>
    <lineage>
        <taxon>Bacteria</taxon>
        <taxon>Pseudomonadati</taxon>
        <taxon>Bacteroidota</taxon>
        <taxon>Cytophagia</taxon>
        <taxon>Cytophagales</taxon>
        <taxon>Reichenbachiellaceae</taxon>
        <taxon>Marinoscillum</taxon>
    </lineage>
</organism>
<feature type="binding site" evidence="7">
    <location>
        <position position="189"/>
    </location>
    <ligand>
        <name>UDP-N-acetyl-alpha-D-muramoyl-L-alanyl-D-glutamate</name>
        <dbReference type="ChEBI" id="CHEBI:83900"/>
    </ligand>
</feature>
<keyword evidence="5 7" id="KW-0131">Cell cycle</keyword>
<evidence type="ECO:0000259" key="11">
    <source>
        <dbReference type="Pfam" id="PF08245"/>
    </source>
</evidence>
<evidence type="ECO:0000259" key="10">
    <source>
        <dbReference type="Pfam" id="PF02875"/>
    </source>
</evidence>
<comment type="PTM">
    <text evidence="7">Carboxylation is probably crucial for Mg(2+) binding and, consequently, for the gamma-phosphate positioning of ATP.</text>
</comment>
<dbReference type="GO" id="GO:0051301">
    <property type="term" value="P:cell division"/>
    <property type="evidence" value="ECO:0007669"/>
    <property type="project" value="UniProtKB-KW"/>
</dbReference>
<dbReference type="EC" id="6.3.2.13" evidence="7"/>
<keyword evidence="7" id="KW-0460">Magnesium</keyword>
<feature type="domain" description="Mur ligase central" evidence="11">
    <location>
        <begin position="110"/>
        <end position="306"/>
    </location>
</feature>
<dbReference type="Pfam" id="PF08245">
    <property type="entry name" value="Mur_ligase_M"/>
    <property type="match status" value="1"/>
</dbReference>
<dbReference type="EMBL" id="QREG01000030">
    <property type="protein sequence ID" value="RED92441.1"/>
    <property type="molecule type" value="Genomic_DNA"/>
</dbReference>
<dbReference type="Pfam" id="PF02875">
    <property type="entry name" value="Mur_ligase_C"/>
    <property type="match status" value="1"/>
</dbReference>
<dbReference type="RefSeq" id="WP_115870210.1">
    <property type="nucleotide sequence ID" value="NZ_QREG01000030.1"/>
</dbReference>
<dbReference type="InterPro" id="IPR036615">
    <property type="entry name" value="Mur_ligase_C_dom_sf"/>
</dbReference>
<dbReference type="InterPro" id="IPR004101">
    <property type="entry name" value="Mur_ligase_C"/>
</dbReference>
<comment type="catalytic activity">
    <reaction evidence="7">
        <text>UDP-N-acetyl-alpha-D-muramoyl-L-alanyl-D-glutamate + meso-2,6-diaminopimelate + ATP = UDP-N-acetyl-alpha-D-muramoyl-L-alanyl-gamma-D-glutamyl-meso-2,6-diaminopimelate + ADP + phosphate + H(+)</text>
        <dbReference type="Rhea" id="RHEA:23676"/>
        <dbReference type="ChEBI" id="CHEBI:15378"/>
        <dbReference type="ChEBI" id="CHEBI:30616"/>
        <dbReference type="ChEBI" id="CHEBI:43474"/>
        <dbReference type="ChEBI" id="CHEBI:57791"/>
        <dbReference type="ChEBI" id="CHEBI:83900"/>
        <dbReference type="ChEBI" id="CHEBI:83905"/>
        <dbReference type="ChEBI" id="CHEBI:456216"/>
        <dbReference type="EC" id="6.3.2.13"/>
    </reaction>
</comment>
<name>A0A3D9KYM8_MARFU</name>
<dbReference type="Gene3D" id="3.40.1390.10">
    <property type="entry name" value="MurE/MurF, N-terminal domain"/>
    <property type="match status" value="1"/>
</dbReference>
<dbReference type="SUPFAM" id="SSF53244">
    <property type="entry name" value="MurD-like peptide ligases, peptide-binding domain"/>
    <property type="match status" value="1"/>
</dbReference>
<dbReference type="InterPro" id="IPR005761">
    <property type="entry name" value="UDP-N-AcMur-Glu-dNH2Pim_ligase"/>
</dbReference>
<dbReference type="InterPro" id="IPR036565">
    <property type="entry name" value="Mur-like_cat_sf"/>
</dbReference>
<feature type="domain" description="Mur ligase C-terminal" evidence="10">
    <location>
        <begin position="328"/>
        <end position="458"/>
    </location>
</feature>
<dbReference type="GO" id="GO:0071555">
    <property type="term" value="P:cell wall organization"/>
    <property type="evidence" value="ECO:0007669"/>
    <property type="project" value="UniProtKB-KW"/>
</dbReference>
<dbReference type="NCBIfam" id="NF001124">
    <property type="entry name" value="PRK00139.1-2"/>
    <property type="match status" value="1"/>
</dbReference>
<keyword evidence="3 7" id="KW-0133">Cell shape</keyword>
<dbReference type="PANTHER" id="PTHR23135:SF4">
    <property type="entry name" value="UDP-N-ACETYLMURAMOYL-L-ALANYL-D-GLUTAMATE--2,6-DIAMINOPIMELATE LIGASE MURE HOMOLOG, CHLOROPLASTIC"/>
    <property type="match status" value="1"/>
</dbReference>
<keyword evidence="7" id="KW-0547">Nucleotide-binding</keyword>
<dbReference type="GO" id="GO:0005524">
    <property type="term" value="F:ATP binding"/>
    <property type="evidence" value="ECO:0007669"/>
    <property type="project" value="UniProtKB-UniRule"/>
</dbReference>
<keyword evidence="2 7" id="KW-0132">Cell division</keyword>
<evidence type="ECO:0000256" key="2">
    <source>
        <dbReference type="ARBA" id="ARBA00022618"/>
    </source>
</evidence>
<feature type="binding site" evidence="7">
    <location>
        <position position="379"/>
    </location>
    <ligand>
        <name>meso-2,6-diaminopimelate</name>
        <dbReference type="ChEBI" id="CHEBI:57791"/>
    </ligand>
</feature>
<protein>
    <recommendedName>
        <fullName evidence="7">UDP-N-acetylmuramoyl-L-alanyl-D-glutamate--2,6-diaminopimelate ligase</fullName>
        <ecNumber evidence="7">6.3.2.13</ecNumber>
    </recommendedName>
    <alternativeName>
        <fullName evidence="7">Meso-A2pm-adding enzyme</fullName>
    </alternativeName>
    <alternativeName>
        <fullName evidence="7">Meso-diaminopimelate-adding enzyme</fullName>
    </alternativeName>
    <alternativeName>
        <fullName evidence="7">UDP-MurNAc-L-Ala-D-Glu:meso-diaminopimelate ligase</fullName>
    </alternativeName>
    <alternativeName>
        <fullName evidence="7">UDP-MurNAc-tripeptide synthetase</fullName>
    </alternativeName>
    <alternativeName>
        <fullName evidence="7">UDP-N-acetylmuramyl-tripeptide synthetase</fullName>
    </alternativeName>
</protein>
<keyword evidence="7" id="KW-0963">Cytoplasm</keyword>
<gene>
    <name evidence="7" type="primary">murE</name>
    <name evidence="12" type="ORF">C7460_1309</name>
</gene>
<keyword evidence="4 7" id="KW-0573">Peptidoglycan synthesis</keyword>
<feature type="domain" description="Mur ligase N-terminal catalytic" evidence="9">
    <location>
        <begin position="24"/>
        <end position="98"/>
    </location>
</feature>
<evidence type="ECO:0000259" key="9">
    <source>
        <dbReference type="Pfam" id="PF01225"/>
    </source>
</evidence>
<reference evidence="12 13" key="1">
    <citation type="submission" date="2018-07" db="EMBL/GenBank/DDBJ databases">
        <title>Genomic Encyclopedia of Type Strains, Phase IV (KMG-IV): sequencing the most valuable type-strain genomes for metagenomic binning, comparative biology and taxonomic classification.</title>
        <authorList>
            <person name="Goeker M."/>
        </authorList>
    </citation>
    <scope>NUCLEOTIDE SEQUENCE [LARGE SCALE GENOMIC DNA]</scope>
    <source>
        <strain evidence="12 13">DSM 4134</strain>
    </source>
</reference>
<feature type="binding site" evidence="7">
    <location>
        <begin position="403"/>
        <end position="406"/>
    </location>
    <ligand>
        <name>meso-2,6-diaminopimelate</name>
        <dbReference type="ChEBI" id="CHEBI:57791"/>
    </ligand>
</feature>
<dbReference type="HAMAP" id="MF_00208">
    <property type="entry name" value="MurE"/>
    <property type="match status" value="1"/>
</dbReference>
<accession>A0A3D9KYM8</accession>
<dbReference type="GO" id="GO:0008360">
    <property type="term" value="P:regulation of cell shape"/>
    <property type="evidence" value="ECO:0007669"/>
    <property type="project" value="UniProtKB-KW"/>
</dbReference>
<dbReference type="NCBIfam" id="NF001126">
    <property type="entry name" value="PRK00139.1-4"/>
    <property type="match status" value="1"/>
</dbReference>
<evidence type="ECO:0000256" key="6">
    <source>
        <dbReference type="ARBA" id="ARBA00023316"/>
    </source>
</evidence>
<comment type="subcellular location">
    <subcellularLocation>
        <location evidence="7 8">Cytoplasm</location>
    </subcellularLocation>
</comment>
<dbReference type="Pfam" id="PF01225">
    <property type="entry name" value="Mur_ligase"/>
    <property type="match status" value="1"/>
</dbReference>
<feature type="binding site" evidence="7">
    <location>
        <position position="181"/>
    </location>
    <ligand>
        <name>UDP-N-acetyl-alpha-D-muramoyl-L-alanyl-D-glutamate</name>
        <dbReference type="ChEBI" id="CHEBI:83900"/>
    </ligand>
</feature>
<dbReference type="InterPro" id="IPR013221">
    <property type="entry name" value="Mur_ligase_cen"/>
</dbReference>
<dbReference type="GO" id="GO:0005737">
    <property type="term" value="C:cytoplasm"/>
    <property type="evidence" value="ECO:0007669"/>
    <property type="project" value="UniProtKB-SubCell"/>
</dbReference>
<feature type="short sequence motif" description="Meso-diaminopimelate recognition motif" evidence="7">
    <location>
        <begin position="403"/>
        <end position="406"/>
    </location>
</feature>
<keyword evidence="6 7" id="KW-0961">Cell wall biogenesis/degradation</keyword>
<comment type="caution">
    <text evidence="7">Lacks conserved residue(s) required for the propagation of feature annotation.</text>
</comment>
<dbReference type="GO" id="GO:0009252">
    <property type="term" value="P:peptidoglycan biosynthetic process"/>
    <property type="evidence" value="ECO:0007669"/>
    <property type="project" value="UniProtKB-UniRule"/>
</dbReference>
<comment type="caution">
    <text evidence="12">The sequence shown here is derived from an EMBL/GenBank/DDBJ whole genome shotgun (WGS) entry which is preliminary data.</text>
</comment>